<comment type="caution">
    <text evidence="6">The sequence shown here is derived from an EMBL/GenBank/DDBJ whole genome shotgun (WGS) entry which is preliminary data.</text>
</comment>
<organism evidence="6 7">
    <name type="scientific">Apiospora phragmitis</name>
    <dbReference type="NCBI Taxonomy" id="2905665"/>
    <lineage>
        <taxon>Eukaryota</taxon>
        <taxon>Fungi</taxon>
        <taxon>Dikarya</taxon>
        <taxon>Ascomycota</taxon>
        <taxon>Pezizomycotina</taxon>
        <taxon>Sordariomycetes</taxon>
        <taxon>Xylariomycetidae</taxon>
        <taxon>Amphisphaeriales</taxon>
        <taxon>Apiosporaceae</taxon>
        <taxon>Apiospora</taxon>
    </lineage>
</organism>
<dbReference type="SMART" id="SM00826">
    <property type="entry name" value="PKS_DH"/>
    <property type="match status" value="1"/>
</dbReference>
<dbReference type="InterPro" id="IPR029063">
    <property type="entry name" value="SAM-dependent_MTases_sf"/>
</dbReference>
<feature type="region of interest" description="C-terminal hotdog fold" evidence="4">
    <location>
        <begin position="313"/>
        <end position="468"/>
    </location>
</feature>
<dbReference type="RefSeq" id="XP_066715058.1">
    <property type="nucleotide sequence ID" value="XM_066859571.1"/>
</dbReference>
<evidence type="ECO:0000313" key="7">
    <source>
        <dbReference type="Proteomes" id="UP001480595"/>
    </source>
</evidence>
<feature type="domain" description="PKS/mFAS DH" evidence="5">
    <location>
        <begin position="153"/>
        <end position="468"/>
    </location>
</feature>
<feature type="active site" description="Proton donor; for dehydratase activity" evidence="4">
    <location>
        <position position="378"/>
    </location>
</feature>
<keyword evidence="7" id="KW-1185">Reference proteome</keyword>
<dbReference type="Proteomes" id="UP001480595">
    <property type="component" value="Unassembled WGS sequence"/>
</dbReference>
<dbReference type="InterPro" id="IPR042104">
    <property type="entry name" value="PKS_dehydratase_sf"/>
</dbReference>
<sequence>MFSSVTGGLKSEQFDGDYWVSNLVNKVRFCDALQALCRANHTSSRSALPHRVFIEIGPHSALAGPARQCIADLGEPLPYSYTSVLTRGTGAIESALAMVGSLFSRGYPLNMSAVSSSDPTRAKAVVLHNLPSYPWDRSKRHWHESRLRKHPYHDLLGVRMTDNTPLRPVWRHMIGVEDLPWLRDHVVDGLIIFPGAGYLCMAMEAASQLASDRYPARKIRRLRLQNVAFLKGLVIPDSRARVEAQLAFSPEGTDRGTFMHHAFSVTTFTGEEHWNENCRGSIVVEFASDSPEGNFENLVTYGETAGQLDRSFSRYMSGVELYYELNRLGNTYGPTFSGIEELELGQDVAVSVVAIPDVRSVMPANYLRPHIIHPSTLDILLHNSLPLVHQKMGAGSVMPVRIDNMLVSLDVDNAPGTMLSAVTTLTSSRFRAAEADIMVFPGRRSQTAAPVISVSGMELRSLAAEPSGAAGSPVGRNMCYQVQWVPDERFLSAGTLQAPDASASSSSLSRCYDLLSEYLRHKALKQSGLSVMEVGGGSGETTSAFLGALKQHDSDPAVYDLTCGTISDGLPSELGVWSDLINKRALDLETDLAKQGFQQNFYDIVYACNTILSTSDLASSLSRVHQLLKPDGVLLIIGDTKELCGGAWSTMLPQASFKMQLVKDAGDLSFMVARALWDVPNPFVNARFILEPTLPSFLRNIVAKISCRLRMEYANISTVLETSWDDQPPEDEAINIVIDDGSAPLLF</sequence>
<accession>A0ABR1US85</accession>
<dbReference type="Gene3D" id="3.10.129.110">
    <property type="entry name" value="Polyketide synthase dehydratase"/>
    <property type="match status" value="1"/>
</dbReference>
<dbReference type="PROSITE" id="PS52019">
    <property type="entry name" value="PKS_MFAS_DH"/>
    <property type="match status" value="1"/>
</dbReference>
<name>A0ABR1US85_9PEZI</name>
<keyword evidence="3" id="KW-0511">Multifunctional enzyme</keyword>
<dbReference type="GeneID" id="92092634"/>
<dbReference type="Pfam" id="PF14765">
    <property type="entry name" value="PS-DH"/>
    <property type="match status" value="1"/>
</dbReference>
<dbReference type="InterPro" id="IPR001227">
    <property type="entry name" value="Ac_transferase_dom_sf"/>
</dbReference>
<dbReference type="Gene3D" id="3.40.50.150">
    <property type="entry name" value="Vaccinia Virus protein VP39"/>
    <property type="match status" value="1"/>
</dbReference>
<dbReference type="EMBL" id="JAQQWL010000008">
    <property type="protein sequence ID" value="KAK8061796.1"/>
    <property type="molecule type" value="Genomic_DNA"/>
</dbReference>
<dbReference type="InterPro" id="IPR049551">
    <property type="entry name" value="PKS_DH_C"/>
</dbReference>
<dbReference type="PANTHER" id="PTHR43775:SF22">
    <property type="entry name" value="SYNTHASE, PUTATIVE (JCVI)-RELATED"/>
    <property type="match status" value="1"/>
</dbReference>
<dbReference type="Pfam" id="PF13489">
    <property type="entry name" value="Methyltransf_23"/>
    <property type="match status" value="1"/>
</dbReference>
<dbReference type="Gene3D" id="3.30.70.3290">
    <property type="match status" value="1"/>
</dbReference>
<feature type="active site" description="Proton acceptor; for dehydratase activity" evidence="4">
    <location>
        <position position="185"/>
    </location>
</feature>
<evidence type="ECO:0000313" key="6">
    <source>
        <dbReference type="EMBL" id="KAK8061796.1"/>
    </source>
</evidence>
<keyword evidence="1" id="KW-0596">Phosphopantetheine</keyword>
<dbReference type="Gene3D" id="3.40.366.10">
    <property type="entry name" value="Malonyl-Coenzyme A Acyl Carrier Protein, domain 2"/>
    <property type="match status" value="1"/>
</dbReference>
<evidence type="ECO:0000256" key="3">
    <source>
        <dbReference type="ARBA" id="ARBA00023268"/>
    </source>
</evidence>
<dbReference type="PANTHER" id="PTHR43775">
    <property type="entry name" value="FATTY ACID SYNTHASE"/>
    <property type="match status" value="1"/>
</dbReference>
<dbReference type="Pfam" id="PF21089">
    <property type="entry name" value="PKS_DH_N"/>
    <property type="match status" value="1"/>
</dbReference>
<keyword evidence="2" id="KW-0597">Phosphoprotein</keyword>
<dbReference type="InterPro" id="IPR050091">
    <property type="entry name" value="PKS_NRPS_Biosynth_Enz"/>
</dbReference>
<evidence type="ECO:0000256" key="1">
    <source>
        <dbReference type="ARBA" id="ARBA00022450"/>
    </source>
</evidence>
<dbReference type="CDD" id="cd02440">
    <property type="entry name" value="AdoMet_MTases"/>
    <property type="match status" value="1"/>
</dbReference>
<reference evidence="6 7" key="1">
    <citation type="submission" date="2023-01" db="EMBL/GenBank/DDBJ databases">
        <title>Analysis of 21 Apiospora genomes using comparative genomics revels a genus with tremendous synthesis potential of carbohydrate active enzymes and secondary metabolites.</title>
        <authorList>
            <person name="Sorensen T."/>
        </authorList>
    </citation>
    <scope>NUCLEOTIDE SEQUENCE [LARGE SCALE GENOMIC DNA]</scope>
    <source>
        <strain evidence="6 7">CBS 135458</strain>
    </source>
</reference>
<gene>
    <name evidence="6" type="ORF">PG994_008162</name>
</gene>
<evidence type="ECO:0000259" key="5">
    <source>
        <dbReference type="PROSITE" id="PS52019"/>
    </source>
</evidence>
<dbReference type="InterPro" id="IPR049900">
    <property type="entry name" value="PKS_mFAS_DH"/>
</dbReference>
<dbReference type="InterPro" id="IPR020807">
    <property type="entry name" value="PKS_DH"/>
</dbReference>
<dbReference type="InterPro" id="IPR016035">
    <property type="entry name" value="Acyl_Trfase/lysoPLipase"/>
</dbReference>
<dbReference type="SUPFAM" id="SSF52151">
    <property type="entry name" value="FabD/lysophospholipase-like"/>
    <property type="match status" value="1"/>
</dbReference>
<evidence type="ECO:0000256" key="2">
    <source>
        <dbReference type="ARBA" id="ARBA00022553"/>
    </source>
</evidence>
<proteinExistence type="predicted"/>
<evidence type="ECO:0000256" key="4">
    <source>
        <dbReference type="PROSITE-ProRule" id="PRU01363"/>
    </source>
</evidence>
<dbReference type="InterPro" id="IPR049552">
    <property type="entry name" value="PKS_DH_N"/>
</dbReference>
<feature type="region of interest" description="N-terminal hotdog fold" evidence="4">
    <location>
        <begin position="153"/>
        <end position="289"/>
    </location>
</feature>
<dbReference type="SUPFAM" id="SSF53335">
    <property type="entry name" value="S-adenosyl-L-methionine-dependent methyltransferases"/>
    <property type="match status" value="1"/>
</dbReference>
<protein>
    <submittedName>
        <fullName evidence="6">Polyketide synthase</fullName>
    </submittedName>
</protein>